<evidence type="ECO:0000256" key="5">
    <source>
        <dbReference type="ARBA" id="ARBA00022528"/>
    </source>
</evidence>
<evidence type="ECO:0000256" key="9">
    <source>
        <dbReference type="ARBA" id="ARBA00022741"/>
    </source>
</evidence>
<feature type="domain" description="AIG1-type G" evidence="20">
    <location>
        <begin position="1"/>
        <end position="206"/>
    </location>
</feature>
<gene>
    <name evidence="21" type="ORF">Bpfe_023817</name>
</gene>
<dbReference type="Gene3D" id="3.40.50.300">
    <property type="entry name" value="P-loop containing nucleotide triphosphate hydrolases"/>
    <property type="match status" value="1"/>
</dbReference>
<keyword evidence="13" id="KW-0653">Protein transport</keyword>
<keyword evidence="7" id="KW-0812">Transmembrane</keyword>
<comment type="subcellular location">
    <subcellularLocation>
        <location evidence="2">Membrane</location>
        <topology evidence="2">Single-pass membrane protein</topology>
    </subcellularLocation>
    <subcellularLocation>
        <location evidence="17">Plastid</location>
        <location evidence="17">Chloroplast outer membrane</location>
    </subcellularLocation>
</comment>
<keyword evidence="8" id="KW-0479">Metal-binding</keyword>
<keyword evidence="14" id="KW-1133">Transmembrane helix</keyword>
<dbReference type="Pfam" id="PF04548">
    <property type="entry name" value="AIG1"/>
    <property type="match status" value="1"/>
</dbReference>
<dbReference type="PANTHER" id="PTHR10903">
    <property type="entry name" value="GTPASE, IMAP FAMILY MEMBER-RELATED"/>
    <property type="match status" value="1"/>
</dbReference>
<evidence type="ECO:0000256" key="19">
    <source>
        <dbReference type="SAM" id="MobiDB-lite"/>
    </source>
</evidence>
<accession>A0AAD8B3N8</accession>
<evidence type="ECO:0000256" key="4">
    <source>
        <dbReference type="ARBA" id="ARBA00022448"/>
    </source>
</evidence>
<reference evidence="21" key="1">
    <citation type="journal article" date="2023" name="PLoS Negl. Trop. Dis.">
        <title>A genome sequence for Biomphalaria pfeifferi, the major vector snail for the human-infecting parasite Schistosoma mansoni.</title>
        <authorList>
            <person name="Bu L."/>
            <person name="Lu L."/>
            <person name="Laidemitt M.R."/>
            <person name="Zhang S.M."/>
            <person name="Mutuku M."/>
            <person name="Mkoji G."/>
            <person name="Steinauer M."/>
            <person name="Loker E.S."/>
        </authorList>
    </citation>
    <scope>NUCLEOTIDE SEQUENCE</scope>
    <source>
        <strain evidence="21">KasaAsao</strain>
    </source>
</reference>
<evidence type="ECO:0000256" key="16">
    <source>
        <dbReference type="ARBA" id="ARBA00023136"/>
    </source>
</evidence>
<keyword evidence="4" id="KW-0813">Transport</keyword>
<dbReference type="InterPro" id="IPR027417">
    <property type="entry name" value="P-loop_NTPase"/>
</dbReference>
<comment type="caution">
    <text evidence="21">The sequence shown here is derived from an EMBL/GenBank/DDBJ whole genome shotgun (WGS) entry which is preliminary data.</text>
</comment>
<feature type="compositionally biased region" description="Basic and acidic residues" evidence="19">
    <location>
        <begin position="338"/>
        <end position="360"/>
    </location>
</feature>
<keyword evidence="5" id="KW-0150">Chloroplast</keyword>
<dbReference type="InterPro" id="IPR006703">
    <property type="entry name" value="G_AIG1"/>
</dbReference>
<dbReference type="GO" id="GO:0016020">
    <property type="term" value="C:membrane"/>
    <property type="evidence" value="ECO:0007669"/>
    <property type="project" value="UniProtKB-SubCell"/>
</dbReference>
<keyword evidence="6" id="KW-0934">Plastid</keyword>
<dbReference type="GO" id="GO:0016787">
    <property type="term" value="F:hydrolase activity"/>
    <property type="evidence" value="ECO:0007669"/>
    <property type="project" value="UniProtKB-KW"/>
</dbReference>
<evidence type="ECO:0000313" key="22">
    <source>
        <dbReference type="Proteomes" id="UP001233172"/>
    </source>
</evidence>
<keyword evidence="18" id="KW-0175">Coiled coil</keyword>
<evidence type="ECO:0000256" key="17">
    <source>
        <dbReference type="ARBA" id="ARBA00024013"/>
    </source>
</evidence>
<evidence type="ECO:0000256" key="7">
    <source>
        <dbReference type="ARBA" id="ARBA00022692"/>
    </source>
</evidence>
<name>A0AAD8B3N8_BIOPF</name>
<dbReference type="EMBL" id="JASAOG010000160">
    <property type="protein sequence ID" value="KAK0046793.1"/>
    <property type="molecule type" value="Genomic_DNA"/>
</dbReference>
<dbReference type="PANTHER" id="PTHR10903:SF135">
    <property type="entry name" value="TRANSLOCASE OF CHLOROPLAST 120, CHLOROPLASTIC-RELATED"/>
    <property type="match status" value="1"/>
</dbReference>
<dbReference type="AlphaFoldDB" id="A0AAD8B3N8"/>
<evidence type="ECO:0000256" key="3">
    <source>
        <dbReference type="ARBA" id="ARBA00008535"/>
    </source>
</evidence>
<evidence type="ECO:0000256" key="12">
    <source>
        <dbReference type="ARBA" id="ARBA00022842"/>
    </source>
</evidence>
<evidence type="ECO:0000256" key="10">
    <source>
        <dbReference type="ARBA" id="ARBA00022801"/>
    </source>
</evidence>
<keyword evidence="11" id="KW-1002">Plastid outer membrane</keyword>
<feature type="compositionally biased region" description="Polar residues" evidence="19">
    <location>
        <begin position="321"/>
        <end position="337"/>
    </location>
</feature>
<reference evidence="21" key="2">
    <citation type="submission" date="2023-04" db="EMBL/GenBank/DDBJ databases">
        <authorList>
            <person name="Bu L."/>
            <person name="Lu L."/>
            <person name="Laidemitt M.R."/>
            <person name="Zhang S.M."/>
            <person name="Mutuku M."/>
            <person name="Mkoji G."/>
            <person name="Steinauer M."/>
            <person name="Loker E.S."/>
        </authorList>
    </citation>
    <scope>NUCLEOTIDE SEQUENCE</scope>
    <source>
        <strain evidence="21">KasaAsao</strain>
        <tissue evidence="21">Whole Snail</tissue>
    </source>
</reference>
<organism evidence="21 22">
    <name type="scientific">Biomphalaria pfeifferi</name>
    <name type="common">Bloodfluke planorb</name>
    <name type="synonym">Freshwater snail</name>
    <dbReference type="NCBI Taxonomy" id="112525"/>
    <lineage>
        <taxon>Eukaryota</taxon>
        <taxon>Metazoa</taxon>
        <taxon>Spiralia</taxon>
        <taxon>Lophotrochozoa</taxon>
        <taxon>Mollusca</taxon>
        <taxon>Gastropoda</taxon>
        <taxon>Heterobranchia</taxon>
        <taxon>Euthyneura</taxon>
        <taxon>Panpulmonata</taxon>
        <taxon>Hygrophila</taxon>
        <taxon>Lymnaeoidea</taxon>
        <taxon>Planorbidae</taxon>
        <taxon>Biomphalaria</taxon>
    </lineage>
</organism>
<sequence length="389" mass="44356">MKHVNFLLLGTSGNGISSLGNTLLGQTCFKTSSDLHATENIAVKGSSALRGDCRITVVDIPGIDTDNKNIDALKSFKALIQEALRLCEDGFTAIVFVLQFWCRYTRQEQETLKLIKATLGEGVITKSTVCVFTHGDLYKHESEIFITWCRGQKGNIQNFLAECNYRCVLFNNKTKDVMNQDKQLEELLKLATETESYTLSHFQLAEKERKSLEEEISSPILAQEASMFFSDMQTKLKSLEDEWTGSNKDKLDLLSKYQEELLKFEGELVNKNLKPGNYINPFGSIKVLKVNIQTKCKLAESEIKLESLNDQFKTQHHRFNRNSSTRATFPARSSTIETTERFPQETKSFKRQNDGRRSLREENVRSYNLQKARGKGNDQSKDTKRCILL</sequence>
<evidence type="ECO:0000256" key="13">
    <source>
        <dbReference type="ARBA" id="ARBA00022927"/>
    </source>
</evidence>
<evidence type="ECO:0000256" key="11">
    <source>
        <dbReference type="ARBA" id="ARBA00022805"/>
    </source>
</evidence>
<evidence type="ECO:0000256" key="15">
    <source>
        <dbReference type="ARBA" id="ARBA00023134"/>
    </source>
</evidence>
<feature type="region of interest" description="Disordered" evidence="19">
    <location>
        <begin position="316"/>
        <end position="360"/>
    </location>
</feature>
<keyword evidence="22" id="KW-1185">Reference proteome</keyword>
<evidence type="ECO:0000256" key="14">
    <source>
        <dbReference type="ARBA" id="ARBA00022989"/>
    </source>
</evidence>
<evidence type="ECO:0000259" key="20">
    <source>
        <dbReference type="PROSITE" id="PS51720"/>
    </source>
</evidence>
<comment type="similarity">
    <text evidence="3">Belongs to the TRAFAC class TrmE-Era-EngA-EngB-Septin-like GTPase superfamily. AIG1/Toc34/Toc159-like paraseptin GTPase family. IAN subfamily.</text>
</comment>
<dbReference type="Proteomes" id="UP001233172">
    <property type="component" value="Unassembled WGS sequence"/>
</dbReference>
<dbReference type="InterPro" id="IPR045058">
    <property type="entry name" value="GIMA/IAN/Toc"/>
</dbReference>
<evidence type="ECO:0000256" key="8">
    <source>
        <dbReference type="ARBA" id="ARBA00022723"/>
    </source>
</evidence>
<evidence type="ECO:0000313" key="21">
    <source>
        <dbReference type="EMBL" id="KAK0046793.1"/>
    </source>
</evidence>
<proteinExistence type="inferred from homology"/>
<dbReference type="GO" id="GO:0046872">
    <property type="term" value="F:metal ion binding"/>
    <property type="evidence" value="ECO:0007669"/>
    <property type="project" value="UniProtKB-KW"/>
</dbReference>
<protein>
    <submittedName>
        <fullName evidence="21">GTPase IMAP family member 4</fullName>
    </submittedName>
</protein>
<evidence type="ECO:0000256" key="2">
    <source>
        <dbReference type="ARBA" id="ARBA00004167"/>
    </source>
</evidence>
<comment type="cofactor">
    <cofactor evidence="1">
        <name>Mg(2+)</name>
        <dbReference type="ChEBI" id="CHEBI:18420"/>
    </cofactor>
</comment>
<keyword evidence="10" id="KW-0378">Hydrolase</keyword>
<evidence type="ECO:0000256" key="18">
    <source>
        <dbReference type="SAM" id="Coils"/>
    </source>
</evidence>
<keyword evidence="12" id="KW-0460">Magnesium</keyword>
<keyword evidence="15" id="KW-0342">GTP-binding</keyword>
<feature type="coiled-coil region" evidence="18">
    <location>
        <begin position="254"/>
        <end position="311"/>
    </location>
</feature>
<dbReference type="PROSITE" id="PS51720">
    <property type="entry name" value="G_AIG1"/>
    <property type="match status" value="1"/>
</dbReference>
<dbReference type="GO" id="GO:0005525">
    <property type="term" value="F:GTP binding"/>
    <property type="evidence" value="ECO:0007669"/>
    <property type="project" value="UniProtKB-KW"/>
</dbReference>
<evidence type="ECO:0000256" key="6">
    <source>
        <dbReference type="ARBA" id="ARBA00022640"/>
    </source>
</evidence>
<evidence type="ECO:0000256" key="1">
    <source>
        <dbReference type="ARBA" id="ARBA00001946"/>
    </source>
</evidence>
<dbReference type="GO" id="GO:0015031">
    <property type="term" value="P:protein transport"/>
    <property type="evidence" value="ECO:0007669"/>
    <property type="project" value="UniProtKB-KW"/>
</dbReference>
<dbReference type="SUPFAM" id="SSF52540">
    <property type="entry name" value="P-loop containing nucleoside triphosphate hydrolases"/>
    <property type="match status" value="1"/>
</dbReference>
<keyword evidence="9" id="KW-0547">Nucleotide-binding</keyword>
<keyword evidence="16" id="KW-0472">Membrane</keyword>